<evidence type="ECO:0000256" key="1">
    <source>
        <dbReference type="ARBA" id="ARBA00004123"/>
    </source>
</evidence>
<evidence type="ECO:0000256" key="13">
    <source>
        <dbReference type="SAM" id="MobiDB-lite"/>
    </source>
</evidence>
<dbReference type="EMBL" id="HAAD01003894">
    <property type="protein sequence ID" value="CDG70126.1"/>
    <property type="molecule type" value="mRNA"/>
</dbReference>
<dbReference type="SUPFAM" id="SSF47113">
    <property type="entry name" value="Histone-fold"/>
    <property type="match status" value="1"/>
</dbReference>
<feature type="region of interest" description="Disordered" evidence="13">
    <location>
        <begin position="239"/>
        <end position="270"/>
    </location>
</feature>
<dbReference type="Pfam" id="PF00125">
    <property type="entry name" value="Histone"/>
    <property type="match status" value="1"/>
</dbReference>
<dbReference type="PANTHER" id="PTHR10252">
    <property type="entry name" value="HISTONE-LIKE TRANSCRIPTION FACTOR CCAAT-RELATED"/>
    <property type="match status" value="1"/>
</dbReference>
<evidence type="ECO:0000313" key="15">
    <source>
        <dbReference type="EMBL" id="CDG70126.1"/>
    </source>
</evidence>
<feature type="compositionally biased region" description="Basic and acidic residues" evidence="13">
    <location>
        <begin position="243"/>
        <end position="256"/>
    </location>
</feature>
<feature type="domain" description="Core Histone H2A/H2B/H3" evidence="14">
    <location>
        <begin position="67"/>
        <end position="141"/>
    </location>
</feature>
<feature type="compositionally biased region" description="Low complexity" evidence="13">
    <location>
        <begin position="260"/>
        <end position="269"/>
    </location>
</feature>
<evidence type="ECO:0000256" key="7">
    <source>
        <dbReference type="ARBA" id="ARBA00025263"/>
    </source>
</evidence>
<gene>
    <name evidence="15" type="primary">NFYC</name>
</gene>
<dbReference type="GO" id="GO:0001228">
    <property type="term" value="F:DNA-binding transcription activator activity, RNA polymerase II-specific"/>
    <property type="evidence" value="ECO:0007669"/>
    <property type="project" value="TreeGrafter"/>
</dbReference>
<evidence type="ECO:0000256" key="4">
    <source>
        <dbReference type="ARBA" id="ARBA00023159"/>
    </source>
</evidence>
<name>T2MDK0_HYDVU</name>
<dbReference type="InterPro" id="IPR050568">
    <property type="entry name" value="Transcr_DNA_Rep_Reg"/>
</dbReference>
<proteinExistence type="evidence at transcript level"/>
<protein>
    <recommendedName>
        <fullName evidence="10">Nuclear transcription factor Y subunit gamma</fullName>
    </recommendedName>
    <alternativeName>
        <fullName evidence="11">CAAT box DNA-binding protein subunit C</fullName>
    </alternativeName>
    <alternativeName>
        <fullName evidence="12">Nuclear transcription factor Y subunit C</fullName>
    </alternativeName>
</protein>
<keyword evidence="2" id="KW-0805">Transcription regulation</keyword>
<comment type="subunit">
    <text evidence="8">Heterotrimeric transcription factor composed of three components, NF-YA, NF-YB and NF-YC. NF-YB and NF-YC must interact and dimerize for NF-YA association and DNA binding.</text>
</comment>
<dbReference type="PANTHER" id="PTHR10252:SF8">
    <property type="entry name" value="NUCLEAR TRANSCRIPTION FACTOR Y SUBUNIT GAMMA"/>
    <property type="match status" value="1"/>
</dbReference>
<comment type="subcellular location">
    <subcellularLocation>
        <location evidence="1">Nucleus</location>
    </subcellularLocation>
</comment>
<dbReference type="OrthoDB" id="1272441at2759"/>
<evidence type="ECO:0000256" key="11">
    <source>
        <dbReference type="ARBA" id="ARBA00042333"/>
    </source>
</evidence>
<dbReference type="Gene3D" id="1.10.20.10">
    <property type="entry name" value="Histone, subunit A"/>
    <property type="match status" value="1"/>
</dbReference>
<evidence type="ECO:0000256" key="10">
    <source>
        <dbReference type="ARBA" id="ARBA00040590"/>
    </source>
</evidence>
<keyword evidence="3" id="KW-0238">DNA-binding</keyword>
<evidence type="ECO:0000256" key="5">
    <source>
        <dbReference type="ARBA" id="ARBA00023163"/>
    </source>
</evidence>
<evidence type="ECO:0000256" key="3">
    <source>
        <dbReference type="ARBA" id="ARBA00023125"/>
    </source>
</evidence>
<dbReference type="AlphaFoldDB" id="T2MDK0"/>
<keyword evidence="5" id="KW-0804">Transcription</keyword>
<dbReference type="InterPro" id="IPR007125">
    <property type="entry name" value="H2A/H2B/H3"/>
</dbReference>
<dbReference type="FunFam" id="1.10.20.10:FF:000006">
    <property type="entry name" value="Nuclear transcription factor Y subunit gamma"/>
    <property type="match status" value="1"/>
</dbReference>
<sequence>LTNQKIEKAKGPTREVTQRNIRTNQKANLCQFLEFDTIMTSDAAQLLATFWPRVMNEIRTKPLQMPKSGSKKDEPIQELPLARIKKIMKQDGEVKMISAEAPILFSKAAEIFISELTLRAWIHTEDNKRRTLQRNDIAMAITKYDQFDFLIDIVPREELKPVKRQEDTLRHQVNVLPPEQVQYYFQLSQLQQNASSGSTSQAQIGHLPPGAHIIQQNGQVIIAAQPHQIAALAGATSNIHQEGQQEHHINESESSHQHQHQSVEQQIIQPTQGTSQIHYIRIPQGTLHQGQNLTQILQLQQLQQQQQQQHSCNSQSSTENQNNSVSNARQQEAVYSQIYQSIQGLPSGAVYVMAQPTNSQVSGLNQS</sequence>
<dbReference type="CDD" id="cd22908">
    <property type="entry name" value="HFD_NFYC-like"/>
    <property type="match status" value="1"/>
</dbReference>
<feature type="region of interest" description="Disordered" evidence="13">
    <location>
        <begin position="308"/>
        <end position="328"/>
    </location>
</feature>
<keyword evidence="6" id="KW-0539">Nucleus</keyword>
<evidence type="ECO:0000256" key="2">
    <source>
        <dbReference type="ARBA" id="ARBA00023015"/>
    </source>
</evidence>
<comment type="function">
    <text evidence="7">Component of the sequence-specific heterotrimeric transcription factor (NF-Y) which specifically recognizes a 5'-CCAAT-3' box motif found in the promoters of its target genes. NF-Y can function as both an activator and a repressor, depending on its interacting cofactors.</text>
</comment>
<dbReference type="GO" id="GO:0016602">
    <property type="term" value="C:CCAAT-binding factor complex"/>
    <property type="evidence" value="ECO:0007669"/>
    <property type="project" value="TreeGrafter"/>
</dbReference>
<feature type="compositionally biased region" description="Low complexity" evidence="13">
    <location>
        <begin position="308"/>
        <end position="327"/>
    </location>
</feature>
<organism evidence="15">
    <name type="scientific">Hydra vulgaris</name>
    <name type="common">Hydra</name>
    <name type="synonym">Hydra attenuata</name>
    <dbReference type="NCBI Taxonomy" id="6087"/>
    <lineage>
        <taxon>Eukaryota</taxon>
        <taxon>Metazoa</taxon>
        <taxon>Cnidaria</taxon>
        <taxon>Hydrozoa</taxon>
        <taxon>Hydroidolina</taxon>
        <taxon>Anthoathecata</taxon>
        <taxon>Aplanulata</taxon>
        <taxon>Hydridae</taxon>
        <taxon>Hydra</taxon>
    </lineage>
</organism>
<reference evidence="15" key="1">
    <citation type="journal article" date="2013" name="Genome Biol. Evol.">
        <title>Punctuated emergences of genetic and phenotypic innovations in eumetazoan, bilaterian, euteleostome, and hominidae ancestors.</title>
        <authorList>
            <person name="Wenger Y."/>
            <person name="Galliot B."/>
        </authorList>
    </citation>
    <scope>NUCLEOTIDE SEQUENCE</scope>
    <source>
        <tissue evidence="15">Whole animals</tissue>
    </source>
</reference>
<feature type="non-terminal residue" evidence="15">
    <location>
        <position position="1"/>
    </location>
</feature>
<evidence type="ECO:0000259" key="14">
    <source>
        <dbReference type="Pfam" id="PF00125"/>
    </source>
</evidence>
<comment type="similarity">
    <text evidence="9">Belongs to the NFYC/HAP5 subunit family.</text>
</comment>
<dbReference type="GO" id="GO:0046982">
    <property type="term" value="F:protein heterodimerization activity"/>
    <property type="evidence" value="ECO:0007669"/>
    <property type="project" value="InterPro"/>
</dbReference>
<evidence type="ECO:0000256" key="9">
    <source>
        <dbReference type="ARBA" id="ARBA00038129"/>
    </source>
</evidence>
<evidence type="ECO:0000256" key="6">
    <source>
        <dbReference type="ARBA" id="ARBA00023242"/>
    </source>
</evidence>
<keyword evidence="4" id="KW-0010">Activator</keyword>
<evidence type="ECO:0000256" key="12">
    <source>
        <dbReference type="ARBA" id="ARBA00042663"/>
    </source>
</evidence>
<dbReference type="InterPro" id="IPR009072">
    <property type="entry name" value="Histone-fold"/>
</dbReference>
<accession>T2MDK0</accession>
<evidence type="ECO:0000256" key="8">
    <source>
        <dbReference type="ARBA" id="ARBA00025911"/>
    </source>
</evidence>
<dbReference type="GO" id="GO:0000978">
    <property type="term" value="F:RNA polymerase II cis-regulatory region sequence-specific DNA binding"/>
    <property type="evidence" value="ECO:0007669"/>
    <property type="project" value="TreeGrafter"/>
</dbReference>